<dbReference type="InterPro" id="IPR055152">
    <property type="entry name" value="Transketolase-like_C_2"/>
</dbReference>
<keyword evidence="5" id="KW-1185">Reference proteome</keyword>
<dbReference type="PANTHER" id="PTHR43522:SF2">
    <property type="entry name" value="TRANSKETOLASE 1-RELATED"/>
    <property type="match status" value="1"/>
</dbReference>
<organism evidence="4 5">
    <name type="scientific">Rhizobium alvei</name>
    <dbReference type="NCBI Taxonomy" id="1132659"/>
    <lineage>
        <taxon>Bacteria</taxon>
        <taxon>Pseudomonadati</taxon>
        <taxon>Pseudomonadota</taxon>
        <taxon>Alphaproteobacteria</taxon>
        <taxon>Hyphomicrobiales</taxon>
        <taxon>Rhizobiaceae</taxon>
        <taxon>Rhizobium/Agrobacterium group</taxon>
        <taxon>Rhizobium</taxon>
    </lineage>
</organism>
<dbReference type="SUPFAM" id="SSF52922">
    <property type="entry name" value="TK C-terminal domain-like"/>
    <property type="match status" value="1"/>
</dbReference>
<name>A0ABT8YV24_9HYPH</name>
<evidence type="ECO:0000259" key="3">
    <source>
        <dbReference type="Pfam" id="PF22613"/>
    </source>
</evidence>
<dbReference type="RefSeq" id="WP_304379017.1">
    <property type="nucleotide sequence ID" value="NZ_JAUOZU010000027.1"/>
</dbReference>
<comment type="caution">
    <text evidence="4">The sequence shown here is derived from an EMBL/GenBank/DDBJ whole genome shotgun (WGS) entry which is preliminary data.</text>
</comment>
<evidence type="ECO:0000256" key="2">
    <source>
        <dbReference type="ARBA" id="ARBA00022842"/>
    </source>
</evidence>
<sequence>SVLGTAKVRVAVEAGIRQGWDRFIGSDGLFVGMKGFGASGPYKELYKYFGITPEAVADAASAKLG</sequence>
<dbReference type="PANTHER" id="PTHR43522">
    <property type="entry name" value="TRANSKETOLASE"/>
    <property type="match status" value="1"/>
</dbReference>
<feature type="domain" description="Transketolase-like C-terminal" evidence="3">
    <location>
        <begin position="1"/>
        <end position="52"/>
    </location>
</feature>
<dbReference type="Pfam" id="PF22613">
    <property type="entry name" value="Transketolase_C_1"/>
    <property type="match status" value="1"/>
</dbReference>
<keyword evidence="2" id="KW-0460">Magnesium</keyword>
<evidence type="ECO:0000313" key="4">
    <source>
        <dbReference type="EMBL" id="MDO6967087.1"/>
    </source>
</evidence>
<dbReference type="Gene3D" id="3.40.50.920">
    <property type="match status" value="1"/>
</dbReference>
<protein>
    <recommendedName>
        <fullName evidence="3">Transketolase-like C-terminal domain-containing protein</fullName>
    </recommendedName>
</protein>
<reference evidence="4" key="2">
    <citation type="submission" date="2023-07" db="EMBL/GenBank/DDBJ databases">
        <authorList>
            <person name="Shen H."/>
        </authorList>
    </citation>
    <scope>NUCLEOTIDE SEQUENCE</scope>
    <source>
        <strain evidence="4">TNR-22</strain>
    </source>
</reference>
<evidence type="ECO:0000256" key="1">
    <source>
        <dbReference type="ARBA" id="ARBA00022723"/>
    </source>
</evidence>
<reference evidence="4" key="1">
    <citation type="journal article" date="2015" name="Int. J. Syst. Evol. Microbiol.">
        <title>Rhizobium alvei sp. nov., isolated from a freshwater river.</title>
        <authorList>
            <person name="Sheu S.Y."/>
            <person name="Huang H.W."/>
            <person name="Young C.C."/>
            <person name="Chen W.M."/>
        </authorList>
    </citation>
    <scope>NUCLEOTIDE SEQUENCE</scope>
    <source>
        <strain evidence="4">TNR-22</strain>
    </source>
</reference>
<accession>A0ABT8YV24</accession>
<proteinExistence type="predicted"/>
<dbReference type="InterPro" id="IPR009014">
    <property type="entry name" value="Transketo_C/PFOR_II"/>
</dbReference>
<dbReference type="EMBL" id="JAUOZU010000027">
    <property type="protein sequence ID" value="MDO6967087.1"/>
    <property type="molecule type" value="Genomic_DNA"/>
</dbReference>
<evidence type="ECO:0000313" key="5">
    <source>
        <dbReference type="Proteomes" id="UP001174932"/>
    </source>
</evidence>
<keyword evidence="1" id="KW-0479">Metal-binding</keyword>
<gene>
    <name evidence="4" type="ORF">Q4481_24285</name>
</gene>
<dbReference type="Proteomes" id="UP001174932">
    <property type="component" value="Unassembled WGS sequence"/>
</dbReference>
<dbReference type="InterPro" id="IPR033247">
    <property type="entry name" value="Transketolase_fam"/>
</dbReference>
<feature type="non-terminal residue" evidence="4">
    <location>
        <position position="1"/>
    </location>
</feature>